<evidence type="ECO:0000313" key="10">
    <source>
        <dbReference type="Proteomes" id="UP000642829"/>
    </source>
</evidence>
<comment type="catalytic activity">
    <reaction evidence="8">
        <text>N(2)-formyl-N(1)-(5-phospho-beta-D-ribosyl)glycinamide + L-glutamine + ATP + H2O = 2-formamido-N(1)-(5-O-phospho-beta-D-ribosyl)acetamidine + L-glutamate + ADP + phosphate + H(+)</text>
        <dbReference type="Rhea" id="RHEA:17129"/>
        <dbReference type="ChEBI" id="CHEBI:15377"/>
        <dbReference type="ChEBI" id="CHEBI:15378"/>
        <dbReference type="ChEBI" id="CHEBI:29985"/>
        <dbReference type="ChEBI" id="CHEBI:30616"/>
        <dbReference type="ChEBI" id="CHEBI:43474"/>
        <dbReference type="ChEBI" id="CHEBI:58359"/>
        <dbReference type="ChEBI" id="CHEBI:147286"/>
        <dbReference type="ChEBI" id="CHEBI:147287"/>
        <dbReference type="ChEBI" id="CHEBI:456216"/>
        <dbReference type="EC" id="6.3.5.3"/>
    </reaction>
</comment>
<dbReference type="Pfam" id="PF13507">
    <property type="entry name" value="GATase_5"/>
    <property type="match status" value="1"/>
</dbReference>
<dbReference type="InterPro" id="IPR029062">
    <property type="entry name" value="Class_I_gatase-like"/>
</dbReference>
<evidence type="ECO:0000256" key="1">
    <source>
        <dbReference type="ARBA" id="ARBA00022490"/>
    </source>
</evidence>
<evidence type="ECO:0000256" key="3">
    <source>
        <dbReference type="ARBA" id="ARBA00022741"/>
    </source>
</evidence>
<feature type="active site" description="Nucleophile" evidence="8">
    <location>
        <position position="86"/>
    </location>
</feature>
<dbReference type="EC" id="6.3.5.3" evidence="8"/>
<keyword evidence="4 8" id="KW-0658">Purine biosynthesis</keyword>
<dbReference type="SUPFAM" id="SSF52317">
    <property type="entry name" value="Class I glutamine amidotransferase-like"/>
    <property type="match status" value="1"/>
</dbReference>
<evidence type="ECO:0000256" key="8">
    <source>
        <dbReference type="HAMAP-Rule" id="MF_00421"/>
    </source>
</evidence>
<proteinExistence type="inferred from homology"/>
<gene>
    <name evidence="8 9" type="primary">purQ</name>
    <name evidence="9" type="ORF">GCM10007047_09860</name>
</gene>
<dbReference type="PIRSF" id="PIRSF001586">
    <property type="entry name" value="FGAM_synth_I"/>
    <property type="match status" value="1"/>
</dbReference>
<comment type="subcellular location">
    <subcellularLocation>
        <location evidence="8">Cytoplasm</location>
    </subcellularLocation>
</comment>
<dbReference type="GO" id="GO:0005524">
    <property type="term" value="F:ATP binding"/>
    <property type="evidence" value="ECO:0007669"/>
    <property type="project" value="UniProtKB-KW"/>
</dbReference>
<dbReference type="PANTHER" id="PTHR47552">
    <property type="entry name" value="PHOSPHORIBOSYLFORMYLGLYCINAMIDINE SYNTHASE SUBUNIT PURQ"/>
    <property type="match status" value="1"/>
</dbReference>
<reference evidence="9" key="1">
    <citation type="journal article" date="2014" name="Int. J. Syst. Evol. Microbiol.">
        <title>Complete genome sequence of Corynebacterium casei LMG S-19264T (=DSM 44701T), isolated from a smear-ripened cheese.</title>
        <authorList>
            <consortium name="US DOE Joint Genome Institute (JGI-PGF)"/>
            <person name="Walter F."/>
            <person name="Albersmeier A."/>
            <person name="Kalinowski J."/>
            <person name="Ruckert C."/>
        </authorList>
    </citation>
    <scope>NUCLEOTIDE SEQUENCE</scope>
    <source>
        <strain evidence="9">KCTC 12870</strain>
    </source>
</reference>
<dbReference type="CDD" id="cd01740">
    <property type="entry name" value="GATase1_FGAR_AT"/>
    <property type="match status" value="1"/>
</dbReference>
<dbReference type="PROSITE" id="PS51273">
    <property type="entry name" value="GATASE_TYPE_1"/>
    <property type="match status" value="1"/>
</dbReference>
<keyword evidence="5 8" id="KW-0378">Hydrolase</keyword>
<dbReference type="GO" id="GO:0004359">
    <property type="term" value="F:glutaminase activity"/>
    <property type="evidence" value="ECO:0007669"/>
    <property type="project" value="UniProtKB-EC"/>
</dbReference>
<dbReference type="PANTHER" id="PTHR47552:SF1">
    <property type="entry name" value="PHOSPHORIBOSYLFORMYLGLYCINAMIDINE SYNTHASE SUBUNIT PURQ"/>
    <property type="match status" value="1"/>
</dbReference>
<dbReference type="EMBL" id="BMXG01000005">
    <property type="protein sequence ID" value="GHB96144.1"/>
    <property type="molecule type" value="Genomic_DNA"/>
</dbReference>
<evidence type="ECO:0000256" key="7">
    <source>
        <dbReference type="ARBA" id="ARBA00022962"/>
    </source>
</evidence>
<keyword evidence="2 8" id="KW-0436">Ligase</keyword>
<keyword evidence="10" id="KW-1185">Reference proteome</keyword>
<comment type="subunit">
    <text evidence="8">Part of the FGAM synthase complex composed of 1 PurL, 1 PurQ and 2 PurS subunits.</text>
</comment>
<dbReference type="Gene3D" id="3.40.50.880">
    <property type="match status" value="1"/>
</dbReference>
<keyword evidence="1 8" id="KW-0963">Cytoplasm</keyword>
<dbReference type="HAMAP" id="MF_00421">
    <property type="entry name" value="PurQ"/>
    <property type="match status" value="1"/>
</dbReference>
<dbReference type="SMART" id="SM01211">
    <property type="entry name" value="GATase_5"/>
    <property type="match status" value="1"/>
</dbReference>
<keyword evidence="6 8" id="KW-0067">ATP-binding</keyword>
<comment type="catalytic activity">
    <reaction evidence="8">
        <text>L-glutamine + H2O = L-glutamate + NH4(+)</text>
        <dbReference type="Rhea" id="RHEA:15889"/>
        <dbReference type="ChEBI" id="CHEBI:15377"/>
        <dbReference type="ChEBI" id="CHEBI:28938"/>
        <dbReference type="ChEBI" id="CHEBI:29985"/>
        <dbReference type="ChEBI" id="CHEBI:58359"/>
        <dbReference type="EC" id="3.5.1.2"/>
    </reaction>
</comment>
<name>A0A8J3GE29_9BACT</name>
<evidence type="ECO:0000256" key="4">
    <source>
        <dbReference type="ARBA" id="ARBA00022755"/>
    </source>
</evidence>
<reference evidence="9" key="2">
    <citation type="submission" date="2020-09" db="EMBL/GenBank/DDBJ databases">
        <authorList>
            <person name="Sun Q."/>
            <person name="Kim S."/>
        </authorList>
    </citation>
    <scope>NUCLEOTIDE SEQUENCE</scope>
    <source>
        <strain evidence="9">KCTC 12870</strain>
    </source>
</reference>
<keyword evidence="3 8" id="KW-0547">Nucleotide-binding</keyword>
<comment type="pathway">
    <text evidence="8">Purine metabolism; IMP biosynthesis via de novo pathway; 5-amino-1-(5-phospho-D-ribosyl)imidazole from N(2)-formyl-N(1)-(5-phospho-D-ribosyl)glycinamide: step 1/2.</text>
</comment>
<comment type="caution">
    <text evidence="9">The sequence shown here is derived from an EMBL/GenBank/DDBJ whole genome shotgun (WGS) entry which is preliminary data.</text>
</comment>
<feature type="active site" evidence="8">
    <location>
        <position position="195"/>
    </location>
</feature>
<dbReference type="GO" id="GO:0005737">
    <property type="term" value="C:cytoplasm"/>
    <property type="evidence" value="ECO:0007669"/>
    <property type="project" value="UniProtKB-SubCell"/>
</dbReference>
<dbReference type="NCBIfam" id="NF002957">
    <property type="entry name" value="PRK03619.1"/>
    <property type="match status" value="1"/>
</dbReference>
<keyword evidence="7 8" id="KW-0315">Glutamine amidotransferase</keyword>
<comment type="function">
    <text evidence="8">Part of the phosphoribosylformylglycinamidine synthase complex involved in the purines biosynthetic pathway. Catalyzes the ATP-dependent conversion of formylglycinamide ribonucleotide (FGAR) and glutamine to yield formylglycinamidine ribonucleotide (FGAM) and glutamate. The FGAM synthase complex is composed of three subunits. PurQ produces an ammonia molecule by converting glutamine to glutamate. PurL transfers the ammonia molecule to FGAR to form FGAM in an ATP-dependent manner. PurS interacts with PurQ and PurL and is thought to assist in the transfer of the ammonia molecule from PurQ to PurL.</text>
</comment>
<feature type="active site" evidence="8">
    <location>
        <position position="193"/>
    </location>
</feature>
<evidence type="ECO:0000256" key="2">
    <source>
        <dbReference type="ARBA" id="ARBA00022598"/>
    </source>
</evidence>
<dbReference type="Proteomes" id="UP000642829">
    <property type="component" value="Unassembled WGS sequence"/>
</dbReference>
<dbReference type="EC" id="3.5.1.2" evidence="8"/>
<organism evidence="9 10">
    <name type="scientific">Cerasicoccus arenae</name>
    <dbReference type="NCBI Taxonomy" id="424488"/>
    <lineage>
        <taxon>Bacteria</taxon>
        <taxon>Pseudomonadati</taxon>
        <taxon>Verrucomicrobiota</taxon>
        <taxon>Opitutia</taxon>
        <taxon>Puniceicoccales</taxon>
        <taxon>Cerasicoccaceae</taxon>
        <taxon>Cerasicoccus</taxon>
    </lineage>
</organism>
<dbReference type="NCBIfam" id="TIGR01737">
    <property type="entry name" value="FGAM_synth_I"/>
    <property type="match status" value="1"/>
</dbReference>
<evidence type="ECO:0000256" key="5">
    <source>
        <dbReference type="ARBA" id="ARBA00022801"/>
    </source>
</evidence>
<sequence>MKIAVIQFPGSNCDRDAYHAFFGVFNQPTRLFWHKRPSLAGAECVVLPGGFSYGDYLRCGAIARFSPIMNSIIEFANNGGPVLGICNGFQILCEAGLLPGALVRNEGMEFVCESAKLNVEDSMDYFNQGSLGETIDIPIAHGEGNYRIDDDGLADLEANNQVLFRYANNPNGSISNIAGIRNKEGNVFGMMPHPERAVEEIHPSRDGIGVIKAFLKSQMARQQKA</sequence>
<protein>
    <recommendedName>
        <fullName evidence="8">Phosphoribosylformylglycinamidine synthase subunit PurQ</fullName>
        <shortName evidence="8">FGAM synthase</shortName>
        <ecNumber evidence="8">6.3.5.3</ecNumber>
    </recommendedName>
    <alternativeName>
        <fullName evidence="8">Formylglycinamide ribonucleotide amidotransferase subunit I</fullName>
        <shortName evidence="8">FGAR amidotransferase I</shortName>
        <shortName evidence="8">FGAR-AT I</shortName>
    </alternativeName>
    <alternativeName>
        <fullName evidence="8">Glutaminase PurQ</fullName>
        <ecNumber evidence="8">3.5.1.2</ecNumber>
    </alternativeName>
    <alternativeName>
        <fullName evidence="8">Phosphoribosylformylglycinamidine synthase subunit I</fullName>
    </alternativeName>
</protein>
<dbReference type="InterPro" id="IPR010075">
    <property type="entry name" value="PRibForGlyAmidine_synth_PurQ"/>
</dbReference>
<dbReference type="GO" id="GO:0004642">
    <property type="term" value="F:phosphoribosylformylglycinamidine synthase activity"/>
    <property type="evidence" value="ECO:0007669"/>
    <property type="project" value="UniProtKB-UniRule"/>
</dbReference>
<dbReference type="GO" id="GO:0006189">
    <property type="term" value="P:'de novo' IMP biosynthetic process"/>
    <property type="evidence" value="ECO:0007669"/>
    <property type="project" value="UniProtKB-UniRule"/>
</dbReference>
<dbReference type="AlphaFoldDB" id="A0A8J3GE29"/>
<evidence type="ECO:0000256" key="6">
    <source>
        <dbReference type="ARBA" id="ARBA00022840"/>
    </source>
</evidence>
<dbReference type="UniPathway" id="UPA00074">
    <property type="reaction ID" value="UER00128"/>
</dbReference>
<accession>A0A8J3GE29</accession>
<dbReference type="RefSeq" id="WP_189512462.1">
    <property type="nucleotide sequence ID" value="NZ_BMXG01000005.1"/>
</dbReference>
<evidence type="ECO:0000313" key="9">
    <source>
        <dbReference type="EMBL" id="GHB96144.1"/>
    </source>
</evidence>